<comment type="caution">
    <text evidence="3">The sequence shown here is derived from an EMBL/GenBank/DDBJ whole genome shotgun (WGS) entry which is preliminary data.</text>
</comment>
<dbReference type="GO" id="GO:0016810">
    <property type="term" value="F:hydrolase activity, acting on carbon-nitrogen (but not peptide) bonds"/>
    <property type="evidence" value="ECO:0007669"/>
    <property type="project" value="InterPro"/>
</dbReference>
<dbReference type="PANTHER" id="PTHR43794">
    <property type="entry name" value="AMINOHYDROLASE SSNA-RELATED"/>
    <property type="match status" value="1"/>
</dbReference>
<keyword evidence="4" id="KW-1185">Reference proteome</keyword>
<evidence type="ECO:0000313" key="4">
    <source>
        <dbReference type="Proteomes" id="UP001174909"/>
    </source>
</evidence>
<dbReference type="AlphaFoldDB" id="A0AA35SR43"/>
<feature type="domain" description="Amidohydrolase-related" evidence="2">
    <location>
        <begin position="61"/>
        <end position="451"/>
    </location>
</feature>
<proteinExistence type="predicted"/>
<dbReference type="Gene3D" id="3.20.20.140">
    <property type="entry name" value="Metal-dependent hydrolases"/>
    <property type="match status" value="1"/>
</dbReference>
<accession>A0AA35SR43</accession>
<dbReference type="InterPro" id="IPR006680">
    <property type="entry name" value="Amidohydro-rel"/>
</dbReference>
<organism evidence="3 4">
    <name type="scientific">Geodia barretti</name>
    <name type="common">Barrett's horny sponge</name>
    <dbReference type="NCBI Taxonomy" id="519541"/>
    <lineage>
        <taxon>Eukaryota</taxon>
        <taxon>Metazoa</taxon>
        <taxon>Porifera</taxon>
        <taxon>Demospongiae</taxon>
        <taxon>Heteroscleromorpha</taxon>
        <taxon>Tetractinellida</taxon>
        <taxon>Astrophorina</taxon>
        <taxon>Geodiidae</taxon>
        <taxon>Geodia</taxon>
    </lineage>
</organism>
<dbReference type="Proteomes" id="UP001174909">
    <property type="component" value="Unassembled WGS sequence"/>
</dbReference>
<dbReference type="InterPro" id="IPR032466">
    <property type="entry name" value="Metal_Hydrolase"/>
</dbReference>
<name>A0AA35SR43_GEOBA</name>
<dbReference type="InterPro" id="IPR011059">
    <property type="entry name" value="Metal-dep_hydrolase_composite"/>
</dbReference>
<protein>
    <submittedName>
        <fullName evidence="3">5-methylthioadenosine/S-adenosylhomocysteine deaminase</fullName>
    </submittedName>
</protein>
<dbReference type="PANTHER" id="PTHR43794:SF11">
    <property type="entry name" value="AMIDOHYDROLASE-RELATED DOMAIN-CONTAINING PROTEIN"/>
    <property type="match status" value="1"/>
</dbReference>
<dbReference type="SUPFAM" id="SSF51556">
    <property type="entry name" value="Metallo-dependent hydrolases"/>
    <property type="match status" value="1"/>
</dbReference>
<dbReference type="EMBL" id="CASHTH010002688">
    <property type="protein sequence ID" value="CAI8033727.1"/>
    <property type="molecule type" value="Genomic_DNA"/>
</dbReference>
<gene>
    <name evidence="3" type="ORF">GBAR_LOCUS19026</name>
</gene>
<keyword evidence="1" id="KW-0378">Hydrolase</keyword>
<evidence type="ECO:0000256" key="1">
    <source>
        <dbReference type="ARBA" id="ARBA00022801"/>
    </source>
</evidence>
<dbReference type="Gene3D" id="2.30.40.10">
    <property type="entry name" value="Urease, subunit C, domain 1"/>
    <property type="match status" value="1"/>
</dbReference>
<evidence type="ECO:0000259" key="2">
    <source>
        <dbReference type="Pfam" id="PF01979"/>
    </source>
</evidence>
<evidence type="ECO:0000313" key="3">
    <source>
        <dbReference type="EMBL" id="CAI8033727.1"/>
    </source>
</evidence>
<dbReference type="SUPFAM" id="SSF51338">
    <property type="entry name" value="Composite domain of metallo-dependent hydrolases"/>
    <property type="match status" value="1"/>
</dbReference>
<dbReference type="Pfam" id="PF01979">
    <property type="entry name" value="Amidohydro_1"/>
    <property type="match status" value="1"/>
</dbReference>
<sequence length="517" mass="56891">MATSLIRGRYVICEAGTGESESRVISDGAVLQRDGLIEAVGTYDELKNLQVDEVIGGPQFLVMPGLTNAHHHGRGVSTFQFGSVDGCLESWIVDGWGRRPVDWHLITLYTAIQMIKSGTTNVMYNHPRTPTIGMVEESEQVLRAFGDAGMRTAFSVYYRGQNRVVYHDDEAFLSGLPADLASAVRQYLAVTDLPEDDYFSFFESFRESHGLEASGGLVSVLLSPSNVQWASDDFFFRTKELATRYGAAVHMHLVESWYQKEYGVRRWGKTPVAHLADLGFLGPELSCAHSVWLTDGDIELLAAAGTTVCHNPSSNLRLKNGIAPVNAMISGGVNVAIGTDSTAINDDDDMLQEMRLASKLHRQPGLERPALDTHQALRMTTANAARPTGFDGRIGTLEPGRYADMVLLDWEAMTAPYFEGTGDVASDAVNAVVYRGKSTHVDTVLINGEVVLRNGRSVKADEEAVVAELREQLSRPIEQETLATRQMAARLLPYIHQFYDDWSIPSDGPHYVYNGRA</sequence>
<dbReference type="InterPro" id="IPR050287">
    <property type="entry name" value="MTA/SAH_deaminase"/>
</dbReference>
<reference evidence="3" key="1">
    <citation type="submission" date="2023-03" db="EMBL/GenBank/DDBJ databases">
        <authorList>
            <person name="Steffen K."/>
            <person name="Cardenas P."/>
        </authorList>
    </citation>
    <scope>NUCLEOTIDE SEQUENCE</scope>
</reference>